<proteinExistence type="predicted"/>
<dbReference type="Proteomes" id="UP000182783">
    <property type="component" value="Unassembled WGS sequence"/>
</dbReference>
<dbReference type="AlphaFoldDB" id="A0A1G9PLW3"/>
<evidence type="ECO:0000313" key="4">
    <source>
        <dbReference type="Proteomes" id="UP000182783"/>
    </source>
</evidence>
<name>A0A1G9PLW3_9BACL</name>
<evidence type="ECO:0000313" key="2">
    <source>
        <dbReference type="EMBL" id="SDL99207.1"/>
    </source>
</evidence>
<protein>
    <submittedName>
        <fullName evidence="2">Uncharacterized protein</fullName>
    </submittedName>
</protein>
<evidence type="ECO:0000313" key="3">
    <source>
        <dbReference type="Proteomes" id="UP000070252"/>
    </source>
</evidence>
<evidence type="ECO:0000313" key="1">
    <source>
        <dbReference type="EMBL" id="KWX70627.1"/>
    </source>
</evidence>
<dbReference type="EMBL" id="FNGM01000007">
    <property type="protein sequence ID" value="SDL99207.1"/>
    <property type="molecule type" value="Genomic_DNA"/>
</dbReference>
<keyword evidence="3" id="KW-1185">Reference proteome</keyword>
<dbReference type="RefSeq" id="WP_062527395.1">
    <property type="nucleotide sequence ID" value="NZ_LIPY01000123.1"/>
</dbReference>
<sequence length="67" mass="7771">MSSYLKNPQKMINEIINGLLVPCVQGIPEMFVDVKIPLRLHSGGFIEKLDHTARRIFMDSCYAYIWE</sequence>
<reference evidence="1 3" key="1">
    <citation type="submission" date="2015-08" db="EMBL/GenBank/DDBJ databases">
        <title>Genome of Paenibacillus jilunlii.</title>
        <authorList>
            <person name="Sant'Anna F.H."/>
            <person name="Ambrosini A."/>
            <person name="Souza R."/>
            <person name="Bach E."/>
            <person name="Fernandes G."/>
            <person name="Balsanelli E."/>
            <person name="Baura V.A."/>
            <person name="Pedrosa F.O."/>
            <person name="Souza E.M."/>
            <person name="Passaglia L."/>
        </authorList>
    </citation>
    <scope>NUCLEOTIDE SEQUENCE [LARGE SCALE GENOMIC DNA]</scope>
    <source>
        <strain evidence="1 3">DSM 23019</strain>
    </source>
</reference>
<dbReference type="Proteomes" id="UP000070252">
    <property type="component" value="Unassembled WGS sequence"/>
</dbReference>
<reference evidence="2 4" key="2">
    <citation type="submission" date="2016-10" db="EMBL/GenBank/DDBJ databases">
        <authorList>
            <person name="de Groot N.N."/>
        </authorList>
    </citation>
    <scope>NUCLEOTIDE SEQUENCE [LARGE SCALE GENOMIC DNA]</scope>
    <source>
        <strain evidence="2 4">CGMCC 1.10239</strain>
    </source>
</reference>
<gene>
    <name evidence="1" type="ORF">AML91_26600</name>
    <name evidence="2" type="ORF">SAMN05216191_107236</name>
</gene>
<accession>A0A1G9PLW3</accession>
<organism evidence="2 4">
    <name type="scientific">Paenibacillus jilunlii</name>
    <dbReference type="NCBI Taxonomy" id="682956"/>
    <lineage>
        <taxon>Bacteria</taxon>
        <taxon>Bacillati</taxon>
        <taxon>Bacillota</taxon>
        <taxon>Bacilli</taxon>
        <taxon>Bacillales</taxon>
        <taxon>Paenibacillaceae</taxon>
        <taxon>Paenibacillus</taxon>
    </lineage>
</organism>
<dbReference type="EMBL" id="LIPY01000123">
    <property type="protein sequence ID" value="KWX70627.1"/>
    <property type="molecule type" value="Genomic_DNA"/>
</dbReference>